<dbReference type="InterPro" id="IPR036640">
    <property type="entry name" value="ABC1_TM_sf"/>
</dbReference>
<dbReference type="SMART" id="SM00382">
    <property type="entry name" value="AAA"/>
    <property type="match status" value="1"/>
</dbReference>
<dbReference type="Pfam" id="PF00664">
    <property type="entry name" value="ABC_membrane"/>
    <property type="match status" value="1"/>
</dbReference>
<dbReference type="InterPro" id="IPR011527">
    <property type="entry name" value="ABC1_TM_dom"/>
</dbReference>
<dbReference type="Gene3D" id="3.40.50.300">
    <property type="entry name" value="P-loop containing nucleotide triphosphate hydrolases"/>
    <property type="match status" value="1"/>
</dbReference>
<evidence type="ECO:0000313" key="14">
    <source>
        <dbReference type="Proteomes" id="UP000053370"/>
    </source>
</evidence>
<keyword evidence="14" id="KW-1185">Reference proteome</keyword>
<dbReference type="SUPFAM" id="SSF90123">
    <property type="entry name" value="ABC transporter transmembrane region"/>
    <property type="match status" value="1"/>
</dbReference>
<dbReference type="GO" id="GO:0005886">
    <property type="term" value="C:plasma membrane"/>
    <property type="evidence" value="ECO:0007669"/>
    <property type="project" value="UniProtKB-SubCell"/>
</dbReference>
<dbReference type="InterPro" id="IPR039421">
    <property type="entry name" value="Type_1_exporter"/>
</dbReference>
<dbReference type="InterPro" id="IPR017871">
    <property type="entry name" value="ABC_transporter-like_CS"/>
</dbReference>
<evidence type="ECO:0000256" key="6">
    <source>
        <dbReference type="ARBA" id="ARBA00022840"/>
    </source>
</evidence>
<evidence type="ECO:0000313" key="13">
    <source>
        <dbReference type="EMBL" id="GAP40384.1"/>
    </source>
</evidence>
<keyword evidence="5" id="KW-0547">Nucleotide-binding</keyword>
<keyword evidence="7 10" id="KW-1133">Transmembrane helix</keyword>
<dbReference type="GO" id="GO:0016887">
    <property type="term" value="F:ATP hydrolysis activity"/>
    <property type="evidence" value="ECO:0007669"/>
    <property type="project" value="InterPro"/>
</dbReference>
<dbReference type="STRING" id="1678840.ATC1_13358"/>
<keyword evidence="4 10" id="KW-0812">Transmembrane</keyword>
<protein>
    <submittedName>
        <fullName evidence="13">ABC-type multidrug transport system, ATPase and permease component</fullName>
    </submittedName>
</protein>
<evidence type="ECO:0000259" key="11">
    <source>
        <dbReference type="PROSITE" id="PS50893"/>
    </source>
</evidence>
<dbReference type="PANTHER" id="PTHR43394">
    <property type="entry name" value="ATP-DEPENDENT PERMEASE MDL1, MITOCHONDRIAL"/>
    <property type="match status" value="1"/>
</dbReference>
<keyword evidence="3" id="KW-1003">Cell membrane</keyword>
<dbReference type="SUPFAM" id="SSF52540">
    <property type="entry name" value="P-loop containing nucleoside triphosphate hydrolases"/>
    <property type="match status" value="1"/>
</dbReference>
<feature type="transmembrane region" description="Helical" evidence="10">
    <location>
        <begin position="90"/>
        <end position="112"/>
    </location>
</feature>
<sequence length="643" mass="72154">MSDEERKFQPKNPPSGKMGGGNKPKEKPKNVRKTIYRILKYIAEYKLQLILIGICILISSLSSVSGTYFIKPIVNNYIVPFIGNKNPDFSGFISILFLMAGIYLIGIVANYLSSRLIVNISTGTLRKIRIDMFTHMQSLPIKYFDSHTHGEIMSRFTNDVDTLREMISMSIPQFFTSIITVVGIFIMMTILSWQLMILVIIHLFVMFLIIRKIGGNSANFFIKQQRELGAVNGYIEEMIEGQKVVKVFNHEEKVKNDFTELNHRLFEVASNASTFANILMPILGNLSYVQYALAAAVGGTLVLRGILDVGTIGSFLQYTRSFTMPINQLSQQFNAILTALAGAERIFALIDEPSEVDDGYVTLVNAIIDEEGKITETSEHTGKWAWKYPHRAGDLTYTELKGDVRFENVDFGYNTEQNVLNRISLYAKPGQKIAFVGSTGAGKTTITNLINRFYDINDGKITFDGIDIKKIRKDDLRRSISMVLQDTHLFTGTVADNIRYGNLTATDEEVVKAAKLANADFFIRHLPEGYQTVLTADGANLSQGQRQLIAIARAAIKDPPVLILDEATSSIDTRTESLIEKGMDKLMEGRTVFVIAHRLSTVRNSNAIMVLEKGEIIERGDHESLLLEQGRYYQLYTGMFELA</sequence>
<dbReference type="PANTHER" id="PTHR43394:SF1">
    <property type="entry name" value="ATP-BINDING CASSETTE SUB-FAMILY B MEMBER 10, MITOCHONDRIAL"/>
    <property type="match status" value="1"/>
</dbReference>
<evidence type="ECO:0000256" key="8">
    <source>
        <dbReference type="ARBA" id="ARBA00023136"/>
    </source>
</evidence>
<evidence type="ECO:0000256" key="4">
    <source>
        <dbReference type="ARBA" id="ARBA00022692"/>
    </source>
</evidence>
<name>A0A0S7BU18_9CHLR</name>
<evidence type="ECO:0000256" key="1">
    <source>
        <dbReference type="ARBA" id="ARBA00004651"/>
    </source>
</evidence>
<evidence type="ECO:0000256" key="9">
    <source>
        <dbReference type="SAM" id="MobiDB-lite"/>
    </source>
</evidence>
<dbReference type="PROSITE" id="PS50929">
    <property type="entry name" value="ABC_TM1F"/>
    <property type="match status" value="1"/>
</dbReference>
<keyword evidence="2" id="KW-0813">Transport</keyword>
<feature type="domain" description="ABC transporter" evidence="11">
    <location>
        <begin position="404"/>
        <end position="638"/>
    </location>
</feature>
<feature type="domain" description="ABC transmembrane type-1" evidence="12">
    <location>
        <begin position="50"/>
        <end position="338"/>
    </location>
</feature>
<dbReference type="InterPro" id="IPR027417">
    <property type="entry name" value="P-loop_NTPase"/>
</dbReference>
<dbReference type="InterPro" id="IPR003439">
    <property type="entry name" value="ABC_transporter-like_ATP-bd"/>
</dbReference>
<dbReference type="Pfam" id="PF00005">
    <property type="entry name" value="ABC_tran"/>
    <property type="match status" value="1"/>
</dbReference>
<proteinExistence type="predicted"/>
<dbReference type="PROSITE" id="PS00211">
    <property type="entry name" value="ABC_TRANSPORTER_1"/>
    <property type="match status" value="1"/>
</dbReference>
<dbReference type="RefSeq" id="WP_062279624.1">
    <property type="nucleotide sequence ID" value="NZ_DF968181.1"/>
</dbReference>
<dbReference type="FunFam" id="3.40.50.300:FF:000287">
    <property type="entry name" value="Multidrug ABC transporter ATP-binding protein"/>
    <property type="match status" value="1"/>
</dbReference>
<dbReference type="PROSITE" id="PS50893">
    <property type="entry name" value="ABC_TRANSPORTER_2"/>
    <property type="match status" value="1"/>
</dbReference>
<dbReference type="CDD" id="cd18547">
    <property type="entry name" value="ABC_6TM_Tm288_like"/>
    <property type="match status" value="1"/>
</dbReference>
<keyword evidence="8 10" id="KW-0472">Membrane</keyword>
<dbReference type="AlphaFoldDB" id="A0A0S7BU18"/>
<evidence type="ECO:0000256" key="7">
    <source>
        <dbReference type="ARBA" id="ARBA00022989"/>
    </source>
</evidence>
<dbReference type="EMBL" id="DF968181">
    <property type="protein sequence ID" value="GAP40384.1"/>
    <property type="molecule type" value="Genomic_DNA"/>
</dbReference>
<comment type="subcellular location">
    <subcellularLocation>
        <location evidence="1">Cell membrane</location>
        <topology evidence="1">Multi-pass membrane protein</topology>
    </subcellularLocation>
</comment>
<evidence type="ECO:0000259" key="12">
    <source>
        <dbReference type="PROSITE" id="PS50929"/>
    </source>
</evidence>
<evidence type="ECO:0000256" key="3">
    <source>
        <dbReference type="ARBA" id="ARBA00022475"/>
    </source>
</evidence>
<dbReference type="GO" id="GO:0005524">
    <property type="term" value="F:ATP binding"/>
    <property type="evidence" value="ECO:0007669"/>
    <property type="project" value="UniProtKB-KW"/>
</dbReference>
<evidence type="ECO:0000256" key="5">
    <source>
        <dbReference type="ARBA" id="ARBA00022741"/>
    </source>
</evidence>
<dbReference type="GO" id="GO:0015421">
    <property type="term" value="F:ABC-type oligopeptide transporter activity"/>
    <property type="evidence" value="ECO:0007669"/>
    <property type="project" value="TreeGrafter"/>
</dbReference>
<dbReference type="CDD" id="cd03254">
    <property type="entry name" value="ABCC_Glucan_exporter_like"/>
    <property type="match status" value="1"/>
</dbReference>
<feature type="transmembrane region" description="Helical" evidence="10">
    <location>
        <begin position="47"/>
        <end position="70"/>
    </location>
</feature>
<gene>
    <name evidence="13" type="ORF">ATC1_13358</name>
</gene>
<dbReference type="PATRIC" id="fig|1678840.3.peg.1619"/>
<dbReference type="InterPro" id="IPR003593">
    <property type="entry name" value="AAA+_ATPase"/>
</dbReference>
<dbReference type="Gene3D" id="1.20.1560.10">
    <property type="entry name" value="ABC transporter type 1, transmembrane domain"/>
    <property type="match status" value="1"/>
</dbReference>
<evidence type="ECO:0000256" key="2">
    <source>
        <dbReference type="ARBA" id="ARBA00022448"/>
    </source>
</evidence>
<evidence type="ECO:0000256" key="10">
    <source>
        <dbReference type="SAM" id="Phobius"/>
    </source>
</evidence>
<accession>A0A0S7BU18</accession>
<dbReference type="FunFam" id="1.20.1560.10:FF:000011">
    <property type="entry name" value="Multidrug ABC transporter ATP-binding protein"/>
    <property type="match status" value="1"/>
</dbReference>
<feature type="region of interest" description="Disordered" evidence="9">
    <location>
        <begin position="1"/>
        <end position="28"/>
    </location>
</feature>
<feature type="transmembrane region" description="Helical" evidence="10">
    <location>
        <begin position="174"/>
        <end position="191"/>
    </location>
</feature>
<reference evidence="13" key="1">
    <citation type="journal article" date="2015" name="Genome Announc.">
        <title>Draft Genome Sequence of Anaerolineae Strain TC1, a Novel Isolate from a Methanogenic Wastewater Treatment System.</title>
        <authorList>
            <person name="Matsuura N."/>
            <person name="Tourlousse D.M."/>
            <person name="Sun L."/>
            <person name="Toyonaga M."/>
            <person name="Kuroda K."/>
            <person name="Ohashi A."/>
            <person name="Cruz R."/>
            <person name="Yamaguchi T."/>
            <person name="Sekiguchi Y."/>
        </authorList>
    </citation>
    <scope>NUCLEOTIDE SEQUENCE [LARGE SCALE GENOMIC DNA]</scope>
    <source>
        <strain evidence="13">TC1</strain>
    </source>
</reference>
<organism evidence="13">
    <name type="scientific">Flexilinea flocculi</name>
    <dbReference type="NCBI Taxonomy" id="1678840"/>
    <lineage>
        <taxon>Bacteria</taxon>
        <taxon>Bacillati</taxon>
        <taxon>Chloroflexota</taxon>
        <taxon>Anaerolineae</taxon>
        <taxon>Anaerolineales</taxon>
        <taxon>Anaerolineaceae</taxon>
        <taxon>Flexilinea</taxon>
    </lineage>
</organism>
<keyword evidence="6" id="KW-0067">ATP-binding</keyword>
<dbReference type="Proteomes" id="UP000053370">
    <property type="component" value="Unassembled WGS sequence"/>
</dbReference>